<name>A0ABS1CLE4_9GAMM</name>
<dbReference type="InterPro" id="IPR015867">
    <property type="entry name" value="N-reg_PII/ATP_PRibTrfase_C"/>
</dbReference>
<sequence>MTQQASKLVIVTEKLLLKEIAKIIDAAGATGYTVVAAGGKGSRNVRSSGQPAVSDTFSNVKIEVLTASRELALKISDEVAKKFFDNYSGITYIHEAEVLRAHKF</sequence>
<evidence type="ECO:0000313" key="2">
    <source>
        <dbReference type="Proteomes" id="UP000748752"/>
    </source>
</evidence>
<gene>
    <name evidence="1" type="ORF">CKO31_18745</name>
</gene>
<evidence type="ECO:0000313" key="1">
    <source>
        <dbReference type="EMBL" id="MBK1632746.1"/>
    </source>
</evidence>
<accession>A0ABS1CLE4</accession>
<dbReference type="InterPro" id="IPR002187">
    <property type="entry name" value="N-reg_PII"/>
</dbReference>
<dbReference type="EMBL" id="NRRV01000056">
    <property type="protein sequence ID" value="MBK1632746.1"/>
    <property type="molecule type" value="Genomic_DNA"/>
</dbReference>
<evidence type="ECO:0008006" key="3">
    <source>
        <dbReference type="Google" id="ProtNLM"/>
    </source>
</evidence>
<dbReference type="RefSeq" id="WP_200240535.1">
    <property type="nucleotide sequence ID" value="NZ_NRRV01000056.1"/>
</dbReference>
<dbReference type="Gene3D" id="3.30.70.120">
    <property type="match status" value="1"/>
</dbReference>
<protein>
    <recommendedName>
        <fullName evidence="3">Transcriptional regulator</fullName>
    </recommendedName>
</protein>
<dbReference type="Proteomes" id="UP000748752">
    <property type="component" value="Unassembled WGS sequence"/>
</dbReference>
<proteinExistence type="predicted"/>
<keyword evidence="2" id="KW-1185">Reference proteome</keyword>
<dbReference type="SUPFAM" id="SSF54913">
    <property type="entry name" value="GlnB-like"/>
    <property type="match status" value="1"/>
</dbReference>
<organism evidence="1 2">
    <name type="scientific">Thiohalocapsa halophila</name>
    <dbReference type="NCBI Taxonomy" id="69359"/>
    <lineage>
        <taxon>Bacteria</taxon>
        <taxon>Pseudomonadati</taxon>
        <taxon>Pseudomonadota</taxon>
        <taxon>Gammaproteobacteria</taxon>
        <taxon>Chromatiales</taxon>
        <taxon>Chromatiaceae</taxon>
        <taxon>Thiohalocapsa</taxon>
    </lineage>
</organism>
<dbReference type="InterPro" id="IPR011322">
    <property type="entry name" value="N-reg_PII-like_a/b"/>
</dbReference>
<comment type="caution">
    <text evidence="1">The sequence shown here is derived from an EMBL/GenBank/DDBJ whole genome shotgun (WGS) entry which is preliminary data.</text>
</comment>
<reference evidence="1 2" key="1">
    <citation type="journal article" date="2020" name="Microorganisms">
        <title>Osmotic Adaptation and Compatible Solute Biosynthesis of Phototrophic Bacteria as Revealed from Genome Analyses.</title>
        <authorList>
            <person name="Imhoff J.F."/>
            <person name="Rahn T."/>
            <person name="Kunzel S."/>
            <person name="Keller A."/>
            <person name="Neulinger S.C."/>
        </authorList>
    </citation>
    <scope>NUCLEOTIDE SEQUENCE [LARGE SCALE GENOMIC DNA]</scope>
    <source>
        <strain evidence="1 2">DSM 6210</strain>
    </source>
</reference>
<dbReference type="Pfam" id="PF00543">
    <property type="entry name" value="P-II"/>
    <property type="match status" value="1"/>
</dbReference>